<comment type="caution">
    <text evidence="2">The sequence shown here is derived from an EMBL/GenBank/DDBJ whole genome shotgun (WGS) entry which is preliminary data.</text>
</comment>
<dbReference type="Proteomes" id="UP000036923">
    <property type="component" value="Unassembled WGS sequence"/>
</dbReference>
<protein>
    <recommendedName>
        <fullName evidence="1">DUF7668 domain-containing protein</fullName>
    </recommendedName>
</protein>
<dbReference type="EMBL" id="LGTC01000001">
    <property type="protein sequence ID" value="KNY25928.1"/>
    <property type="molecule type" value="Genomic_DNA"/>
</dbReference>
<name>A0A0L6JJQ2_9FIRM</name>
<dbReference type="AlphaFoldDB" id="A0A0L6JJQ2"/>
<evidence type="ECO:0000313" key="3">
    <source>
        <dbReference type="Proteomes" id="UP000036923"/>
    </source>
</evidence>
<dbReference type="InterPro" id="IPR056085">
    <property type="entry name" value="DUF7668"/>
</dbReference>
<keyword evidence="3" id="KW-1185">Reference proteome</keyword>
<accession>A0A0L6JJQ2</accession>
<feature type="domain" description="DUF7668" evidence="1">
    <location>
        <begin position="28"/>
        <end position="97"/>
    </location>
</feature>
<sequence length="97" mass="11444">MSRKYLPKERDINDFVRSLNEFLEFGDHEGIVSMPADEEFNKMDIIEISNPTRAVREFSVIFDLWIDGLKSDLTLECDVEFYSDTNTKVYLYDLHVL</sequence>
<evidence type="ECO:0000313" key="2">
    <source>
        <dbReference type="EMBL" id="KNY25928.1"/>
    </source>
</evidence>
<dbReference type="RefSeq" id="WP_152965936.1">
    <property type="nucleotide sequence ID" value="NZ_JQKC01000026.1"/>
</dbReference>
<proteinExistence type="predicted"/>
<organism evidence="2 3">
    <name type="scientific">Pseudobacteroides cellulosolvens ATCC 35603 = DSM 2933</name>
    <dbReference type="NCBI Taxonomy" id="398512"/>
    <lineage>
        <taxon>Bacteria</taxon>
        <taxon>Bacillati</taxon>
        <taxon>Bacillota</taxon>
        <taxon>Clostridia</taxon>
        <taxon>Eubacteriales</taxon>
        <taxon>Oscillospiraceae</taxon>
        <taxon>Pseudobacteroides</taxon>
    </lineage>
</organism>
<dbReference type="Pfam" id="PF24705">
    <property type="entry name" value="DUF7668"/>
    <property type="match status" value="1"/>
</dbReference>
<reference evidence="3" key="1">
    <citation type="submission" date="2015-07" db="EMBL/GenBank/DDBJ databases">
        <title>Near-Complete Genome Sequence of the Cellulolytic Bacterium Bacteroides (Pseudobacteroides) cellulosolvens ATCC 35603.</title>
        <authorList>
            <person name="Dassa B."/>
            <person name="Utturkar S.M."/>
            <person name="Klingeman D.M."/>
            <person name="Hurt R.A."/>
            <person name="Keller M."/>
            <person name="Xu J."/>
            <person name="Reddy Y.H.K."/>
            <person name="Borovok I."/>
            <person name="Grinberg I.R."/>
            <person name="Lamed R."/>
            <person name="Zhivin O."/>
            <person name="Bayer E.A."/>
            <person name="Brown S.D."/>
        </authorList>
    </citation>
    <scope>NUCLEOTIDE SEQUENCE [LARGE SCALE GENOMIC DNA]</scope>
    <source>
        <strain evidence="3">DSM 2933</strain>
    </source>
</reference>
<gene>
    <name evidence="2" type="ORF">Bccel_1188</name>
</gene>
<evidence type="ECO:0000259" key="1">
    <source>
        <dbReference type="Pfam" id="PF24705"/>
    </source>
</evidence>